<dbReference type="AlphaFoldDB" id="A0A8H7CHV1"/>
<feature type="domain" description="CCHC-type" evidence="4">
    <location>
        <begin position="127"/>
        <end position="142"/>
    </location>
</feature>
<dbReference type="SMART" id="SM00343">
    <property type="entry name" value="ZnF_C2HC"/>
    <property type="match status" value="2"/>
</dbReference>
<dbReference type="OrthoDB" id="3863715at2759"/>
<dbReference type="PROSITE" id="PS50158">
    <property type="entry name" value="ZF_CCHC"/>
    <property type="match status" value="2"/>
</dbReference>
<evidence type="ECO:0000256" key="1">
    <source>
        <dbReference type="ARBA" id="ARBA00022664"/>
    </source>
</evidence>
<dbReference type="InterPro" id="IPR042246">
    <property type="entry name" value="ZCCHC9"/>
</dbReference>
<reference evidence="5" key="1">
    <citation type="submission" date="2020-05" db="EMBL/GenBank/DDBJ databases">
        <title>Mycena genomes resolve the evolution of fungal bioluminescence.</title>
        <authorList>
            <person name="Tsai I.J."/>
        </authorList>
    </citation>
    <scope>NUCLEOTIDE SEQUENCE</scope>
    <source>
        <strain evidence="5">CCC161011</strain>
    </source>
</reference>
<dbReference type="PANTHER" id="PTHR46242:SF1">
    <property type="entry name" value="ZINC FINGER CCHC DOMAIN-CONTAINING PROTEIN 9"/>
    <property type="match status" value="1"/>
</dbReference>
<feature type="region of interest" description="Disordered" evidence="3">
    <location>
        <begin position="1"/>
        <end position="110"/>
    </location>
</feature>
<protein>
    <recommendedName>
        <fullName evidence="4">CCHC-type domain-containing protein</fullName>
    </recommendedName>
</protein>
<dbReference type="GO" id="GO:0006397">
    <property type="term" value="P:mRNA processing"/>
    <property type="evidence" value="ECO:0007669"/>
    <property type="project" value="UniProtKB-KW"/>
</dbReference>
<keyword evidence="2" id="KW-0862">Zinc</keyword>
<dbReference type="GO" id="GO:0008270">
    <property type="term" value="F:zinc ion binding"/>
    <property type="evidence" value="ECO:0007669"/>
    <property type="project" value="UniProtKB-KW"/>
</dbReference>
<dbReference type="Pfam" id="PF00098">
    <property type="entry name" value="zf-CCHC"/>
    <property type="match status" value="1"/>
</dbReference>
<name>A0A8H7CHV1_9AGAR</name>
<dbReference type="InterPro" id="IPR001878">
    <property type="entry name" value="Znf_CCHC"/>
</dbReference>
<dbReference type="InterPro" id="IPR036875">
    <property type="entry name" value="Znf_CCHC_sf"/>
</dbReference>
<accession>A0A8H7CHV1</accession>
<dbReference type="GO" id="GO:0005730">
    <property type="term" value="C:nucleolus"/>
    <property type="evidence" value="ECO:0007669"/>
    <property type="project" value="TreeGrafter"/>
</dbReference>
<proteinExistence type="predicted"/>
<organism evidence="5 6">
    <name type="scientific">Mycena venus</name>
    <dbReference type="NCBI Taxonomy" id="2733690"/>
    <lineage>
        <taxon>Eukaryota</taxon>
        <taxon>Fungi</taxon>
        <taxon>Dikarya</taxon>
        <taxon>Basidiomycota</taxon>
        <taxon>Agaricomycotina</taxon>
        <taxon>Agaricomycetes</taxon>
        <taxon>Agaricomycetidae</taxon>
        <taxon>Agaricales</taxon>
        <taxon>Marasmiineae</taxon>
        <taxon>Mycenaceae</taxon>
        <taxon>Mycena</taxon>
    </lineage>
</organism>
<evidence type="ECO:0000256" key="3">
    <source>
        <dbReference type="SAM" id="MobiDB-lite"/>
    </source>
</evidence>
<evidence type="ECO:0000256" key="2">
    <source>
        <dbReference type="PROSITE-ProRule" id="PRU00047"/>
    </source>
</evidence>
<keyword evidence="2" id="KW-0479">Metal-binding</keyword>
<dbReference type="Gene3D" id="4.10.60.10">
    <property type="entry name" value="Zinc finger, CCHC-type"/>
    <property type="match status" value="1"/>
</dbReference>
<dbReference type="Proteomes" id="UP000620124">
    <property type="component" value="Unassembled WGS sequence"/>
</dbReference>
<evidence type="ECO:0000313" key="5">
    <source>
        <dbReference type="EMBL" id="KAF7338244.1"/>
    </source>
</evidence>
<dbReference type="GO" id="GO:0003676">
    <property type="term" value="F:nucleic acid binding"/>
    <property type="evidence" value="ECO:0007669"/>
    <property type="project" value="InterPro"/>
</dbReference>
<keyword evidence="2" id="KW-0863">Zinc-finger</keyword>
<evidence type="ECO:0000259" key="4">
    <source>
        <dbReference type="PROSITE" id="PS50158"/>
    </source>
</evidence>
<sequence>MTRVTNFGIKRTYVQAGFSDTAVDSTSTEPVVSEPNESEALPAPPPKKKRKRTKMSQRDGNKAKNAALQEGGGVVEETTAESSGIAPAPKPTKKAKSKPKKSKAPYVSPAEARRLKRIEERNAATTCFACRLKGHSARDCPSAGEKSNAVVGICYRSAFLFNSLPHMYEHAYTDAAQQSTPLHDAKSRPTQAIRFPSHPASFVRARDISRRHAPQNKAKGIYPNGGCCKLCGETAHLAKDCGLRKQGTVNELESPCLLIVVLDSTKDSDVLGVGREAGADEDDFHILKRRKTEVDRDEKQEVKIKRQVDVKAGVVSGIVKPFGINPVKPKKVVFF</sequence>
<dbReference type="EMBL" id="JACAZI010000021">
    <property type="protein sequence ID" value="KAF7338244.1"/>
    <property type="molecule type" value="Genomic_DNA"/>
</dbReference>
<comment type="caution">
    <text evidence="5">The sequence shown here is derived from an EMBL/GenBank/DDBJ whole genome shotgun (WGS) entry which is preliminary data.</text>
</comment>
<dbReference type="SUPFAM" id="SSF57756">
    <property type="entry name" value="Retrovirus zinc finger-like domains"/>
    <property type="match status" value="1"/>
</dbReference>
<dbReference type="PANTHER" id="PTHR46242">
    <property type="entry name" value="ZINC FINGER CCHC DOMAIN-CONTAINING PROTEIN 9 ZCCHC9"/>
    <property type="match status" value="1"/>
</dbReference>
<keyword evidence="1" id="KW-0507">mRNA processing</keyword>
<keyword evidence="6" id="KW-1185">Reference proteome</keyword>
<feature type="compositionally biased region" description="Basic residues" evidence="3">
    <location>
        <begin position="91"/>
        <end position="103"/>
    </location>
</feature>
<gene>
    <name evidence="5" type="ORF">MVEN_02049700</name>
</gene>
<evidence type="ECO:0000313" key="6">
    <source>
        <dbReference type="Proteomes" id="UP000620124"/>
    </source>
</evidence>
<feature type="domain" description="CCHC-type" evidence="4">
    <location>
        <begin position="228"/>
        <end position="241"/>
    </location>
</feature>
<feature type="compositionally biased region" description="Basic residues" evidence="3">
    <location>
        <begin position="46"/>
        <end position="55"/>
    </location>
</feature>